<dbReference type="EMBL" id="FQXZ01000005">
    <property type="protein sequence ID" value="SHH76072.1"/>
    <property type="molecule type" value="Genomic_DNA"/>
</dbReference>
<dbReference type="InterPro" id="IPR017853">
    <property type="entry name" value="GH"/>
</dbReference>
<dbReference type="CDD" id="cd11341">
    <property type="entry name" value="AmyAc_Pullulanase_LD-like"/>
    <property type="match status" value="1"/>
</dbReference>
<dbReference type="Pfam" id="PF02922">
    <property type="entry name" value="CBM_48"/>
    <property type="match status" value="1"/>
</dbReference>
<keyword evidence="2" id="KW-0732">Signal</keyword>
<dbReference type="STRING" id="1216006.VA7868_00433"/>
<dbReference type="Pfam" id="PF03714">
    <property type="entry name" value="PUD"/>
    <property type="match status" value="2"/>
</dbReference>
<dbReference type="CDD" id="cd02860">
    <property type="entry name" value="E_set_Pullulanase"/>
    <property type="match status" value="1"/>
</dbReference>
<evidence type="ECO:0000259" key="6">
    <source>
        <dbReference type="Pfam" id="PF03714"/>
    </source>
</evidence>
<dbReference type="InterPro" id="IPR041111">
    <property type="entry name" value="Pullulanase_Ins"/>
</dbReference>
<dbReference type="GO" id="GO:0030246">
    <property type="term" value="F:carbohydrate binding"/>
    <property type="evidence" value="ECO:0007669"/>
    <property type="project" value="InterPro"/>
</dbReference>
<dbReference type="InterPro" id="IPR013783">
    <property type="entry name" value="Ig-like_fold"/>
</dbReference>
<evidence type="ECO:0000256" key="1">
    <source>
        <dbReference type="ARBA" id="ARBA00008061"/>
    </source>
</evidence>
<dbReference type="EC" id="3.2.1.41" evidence="10"/>
<evidence type="ECO:0000259" key="7">
    <source>
        <dbReference type="Pfam" id="PF11852"/>
    </source>
</evidence>
<evidence type="ECO:0000256" key="3">
    <source>
        <dbReference type="ARBA" id="ARBA00022801"/>
    </source>
</evidence>
<evidence type="ECO:0000259" key="5">
    <source>
        <dbReference type="Pfam" id="PF02922"/>
    </source>
</evidence>
<dbReference type="SUPFAM" id="SSF81296">
    <property type="entry name" value="E set domains"/>
    <property type="match status" value="2"/>
</dbReference>
<evidence type="ECO:0000256" key="4">
    <source>
        <dbReference type="ARBA" id="ARBA00023295"/>
    </source>
</evidence>
<dbReference type="Pfam" id="PF17967">
    <property type="entry name" value="Pullulanase_N2"/>
    <property type="match status" value="1"/>
</dbReference>
<dbReference type="PANTHER" id="PTHR43002">
    <property type="entry name" value="GLYCOGEN DEBRANCHING ENZYME"/>
    <property type="match status" value="1"/>
</dbReference>
<dbReference type="Gene3D" id="2.60.40.1110">
    <property type="match status" value="2"/>
</dbReference>
<dbReference type="InterPro" id="IPR004193">
    <property type="entry name" value="Glyco_hydro_13_N"/>
</dbReference>
<keyword evidence="4 10" id="KW-0326">Glycosidase</keyword>
<dbReference type="GO" id="GO:0051060">
    <property type="term" value="F:pullulanase activity"/>
    <property type="evidence" value="ECO:0007669"/>
    <property type="project" value="UniProtKB-EC"/>
</dbReference>
<protein>
    <submittedName>
        <fullName evidence="10">Pullulanase</fullName>
        <ecNumber evidence="10">3.2.1.41</ecNumber>
    </submittedName>
</protein>
<dbReference type="InterPro" id="IPR024561">
    <property type="entry name" value="Pullul_strch_C"/>
</dbReference>
<dbReference type="Gene3D" id="2.60.40.1130">
    <property type="entry name" value="Rab geranylgeranyltransferase alpha-subunit, insert domain"/>
    <property type="match status" value="1"/>
</dbReference>
<keyword evidence="3 10" id="KW-0378">Hydrolase</keyword>
<evidence type="ECO:0000259" key="8">
    <source>
        <dbReference type="Pfam" id="PF17967"/>
    </source>
</evidence>
<proteinExistence type="inferred from homology"/>
<dbReference type="GO" id="GO:0005975">
    <property type="term" value="P:carbohydrate metabolic process"/>
    <property type="evidence" value="ECO:0007669"/>
    <property type="project" value="InterPro"/>
</dbReference>
<evidence type="ECO:0000259" key="9">
    <source>
        <dbReference type="Pfam" id="PF18494"/>
    </source>
</evidence>
<dbReference type="CDD" id="cd10315">
    <property type="entry name" value="CBM41_pullulanase"/>
    <property type="match status" value="2"/>
</dbReference>
<feature type="domain" description="Pullulanase carbohydrate-binding module 41" evidence="6">
    <location>
        <begin position="178"/>
        <end position="293"/>
    </location>
</feature>
<dbReference type="InterPro" id="IPR013780">
    <property type="entry name" value="Glyco_hydro_b"/>
</dbReference>
<feature type="domain" description="Pullulanase carbohydrate-binding module 41" evidence="6">
    <location>
        <begin position="60"/>
        <end position="165"/>
    </location>
</feature>
<evidence type="ECO:0000313" key="10">
    <source>
        <dbReference type="EMBL" id="SHH76072.1"/>
    </source>
</evidence>
<accession>A0A1M5VLE0</accession>
<feature type="domain" description="Pullulanase Ins" evidence="9">
    <location>
        <begin position="616"/>
        <end position="690"/>
    </location>
</feature>
<reference evidence="10 11" key="1">
    <citation type="submission" date="2016-11" db="EMBL/GenBank/DDBJ databases">
        <authorList>
            <person name="Jaros S."/>
            <person name="Januszkiewicz K."/>
            <person name="Wedrychowicz H."/>
        </authorList>
    </citation>
    <scope>NUCLEOTIDE SEQUENCE [LARGE SCALE GENOMIC DNA]</scope>
    <source>
        <strain evidence="10 11">CECT 7868</strain>
    </source>
</reference>
<dbReference type="NCBIfam" id="TIGR02103">
    <property type="entry name" value="pullul_strch"/>
    <property type="match status" value="1"/>
</dbReference>
<sequence>MLWDKHVYNRFLHRLFEVRDIWPANGGPIIIPLLLAGLLNGCHSSDTEISAQPAHRNAERVYYKAEDDLYDQATLYVWNDDHCHAYAAGNPDAADWTKGLSPDGVDARYGAYWDLDVTDDQTQCINFIPRIGGEKPLGDFNATLDFTQTDTNHAVYTRQGVAAVYPELIPQGAVPENTARIYVNSSDNDINSFTLHLWNDTNCTSFNGSDTTWPGITPTGYSETYGAYWDIPVRSTRAPTPMRTEEISPCIHLIANNKTSGDYQTADLKFEFDKTTAIGLIGFIFKGTDTVYYQALSHHPDGQVQLSGASAIFADAQTLLVNRPDATKVTLYYSEDGALSYDSQTKTVSGASGKIASTRHSDTGWQTTKPHLRENFTGFSFDFSAHGLSLKDLLKDQFIVTASDASGVILATAVQPAGALDALYAKAATQLEYGAIINDDGSTTFRLWAPTAQDVKLIPYTAGKQAQAAIQMDFDRTSGSWVAEQTALTAGDFYRYQVTVYHPATQQIHTDEVSDPYALSLSMNSQYSQVVDLSDPALKPAGWDALTAPHAQNNPARMVIYEAHVRDFSATDTSTIPAYRGKYLAFTQADSVPAEHLKALSAAGVTHLHLLPVFDIATINEDPSQIATIDTRFSFLCQLDGTIQNDPDFGHYCTSDETLASVFQALAETDHKDNAVVQRLNSHVRNIDAFNWGYDPFHYTVPEGSYATDAEGMARIKEFRDMVMAIKQDIGMNVIMDVVYNHTNASGIADTSVLDRIVPWYYQRLNEITGAVEQSTCCSNTAPENKMFGKLIDDSISVWVKQYKIDAFRWDLMGHHPLAQIQQTLAAARKINPQVYFYGEGWNFGEVADDQMFQQATQANLGGTGIGSFSDRLRDAVRGGGPFDSDQDLRLNQGFGNGVYVQVNDLNTQTPALKATALHLADLVRLGMAGNLKDYQFTDSTGKAVKGAEVDYNGQPAGYAQDAWEVQNYVSKHDNQTLWDNNQYKIAYDVSTATRTRMQAVSLATAILGQGIPFIHMGSELLRSKSMQRDSYDSGDWFNKVDFTKNDNNWNTGLPREDKDGSNWSMIEQILHNAGDNAQPSPDNIAAMDRYFRELVALRASSGLFSLGKGSEIKRRVRFCNTGPDQIPGLIVMAIDNSGNLHDNSIDPDRDGLVVVINASPSAVSDYAGFDATGYTLHTISQLAGSDSIAVHGQTTASVEENQLSVPAWSVAVFEQQHQDLL</sequence>
<dbReference type="Gene3D" id="3.20.20.80">
    <property type="entry name" value="Glycosidases"/>
    <property type="match status" value="1"/>
</dbReference>
<feature type="domain" description="Alpha-1,6-glucosidases pullulanase-type C-terminal" evidence="7">
    <location>
        <begin position="1046"/>
        <end position="1216"/>
    </location>
</feature>
<keyword evidence="11" id="KW-1185">Reference proteome</keyword>
<evidence type="ECO:0000256" key="2">
    <source>
        <dbReference type="ARBA" id="ARBA00022729"/>
    </source>
</evidence>
<dbReference type="SUPFAM" id="SSF51445">
    <property type="entry name" value="(Trans)glycosidases"/>
    <property type="match status" value="1"/>
</dbReference>
<dbReference type="Proteomes" id="UP000184608">
    <property type="component" value="Unassembled WGS sequence"/>
</dbReference>
<dbReference type="SUPFAM" id="SSF51011">
    <property type="entry name" value="Glycosyl hydrolase domain"/>
    <property type="match status" value="1"/>
</dbReference>
<comment type="similarity">
    <text evidence="1">Belongs to the glycosyl hydrolase 13 family.</text>
</comment>
<gene>
    <name evidence="10" type="primary">pulA</name>
    <name evidence="10" type="ORF">VA7868_00433</name>
</gene>
<dbReference type="OrthoDB" id="3236218at2"/>
<dbReference type="Gene3D" id="2.60.40.1180">
    <property type="entry name" value="Golgi alpha-mannosidase II"/>
    <property type="match status" value="1"/>
</dbReference>
<dbReference type="InterPro" id="IPR011839">
    <property type="entry name" value="Pullul_strch"/>
</dbReference>
<name>A0A1M5VLE0_9VIBR</name>
<evidence type="ECO:0000313" key="11">
    <source>
        <dbReference type="Proteomes" id="UP000184608"/>
    </source>
</evidence>
<dbReference type="InterPro" id="IPR014756">
    <property type="entry name" value="Ig_E-set"/>
</dbReference>
<feature type="domain" description="Pullulanase N2" evidence="8">
    <location>
        <begin position="309"/>
        <end position="421"/>
    </location>
</feature>
<feature type="domain" description="Glycoside hydrolase family 13 N-terminal" evidence="5">
    <location>
        <begin position="433"/>
        <end position="518"/>
    </location>
</feature>
<dbReference type="InterPro" id="IPR040671">
    <property type="entry name" value="Pullulanase_N2"/>
</dbReference>
<dbReference type="Pfam" id="PF11852">
    <property type="entry name" value="Pullul_strch_C"/>
    <property type="match status" value="1"/>
</dbReference>
<dbReference type="Pfam" id="PF18494">
    <property type="entry name" value="Pullulanase_Ins"/>
    <property type="match status" value="1"/>
</dbReference>
<organism evidence="10 11">
    <name type="scientific">Vibrio aerogenes CECT 7868</name>
    <dbReference type="NCBI Taxonomy" id="1216006"/>
    <lineage>
        <taxon>Bacteria</taxon>
        <taxon>Pseudomonadati</taxon>
        <taxon>Pseudomonadota</taxon>
        <taxon>Gammaproteobacteria</taxon>
        <taxon>Vibrionales</taxon>
        <taxon>Vibrionaceae</taxon>
        <taxon>Vibrio</taxon>
    </lineage>
</organism>
<dbReference type="InterPro" id="IPR013784">
    <property type="entry name" value="Carb-bd-like_fold"/>
</dbReference>
<dbReference type="InterPro" id="IPR005323">
    <property type="entry name" value="CBM41_pullulanase"/>
</dbReference>
<dbReference type="SUPFAM" id="SSF49452">
    <property type="entry name" value="Starch-binding domain-like"/>
    <property type="match status" value="2"/>
</dbReference>
<dbReference type="AlphaFoldDB" id="A0A1M5VLE0"/>
<dbReference type="Gene3D" id="2.60.40.10">
    <property type="entry name" value="Immunoglobulins"/>
    <property type="match status" value="1"/>
</dbReference>